<dbReference type="GO" id="GO:0001228">
    <property type="term" value="F:DNA-binding transcription activator activity, RNA polymerase II-specific"/>
    <property type="evidence" value="ECO:0007669"/>
    <property type="project" value="TreeGrafter"/>
</dbReference>
<keyword evidence="3" id="KW-0804">Transcription</keyword>
<keyword evidence="1" id="KW-0805">Transcription regulation</keyword>
<organism evidence="7 8">
    <name type="scientific">Glonium stellatum</name>
    <dbReference type="NCBI Taxonomy" id="574774"/>
    <lineage>
        <taxon>Eukaryota</taxon>
        <taxon>Fungi</taxon>
        <taxon>Dikarya</taxon>
        <taxon>Ascomycota</taxon>
        <taxon>Pezizomycotina</taxon>
        <taxon>Dothideomycetes</taxon>
        <taxon>Pleosporomycetidae</taxon>
        <taxon>Gloniales</taxon>
        <taxon>Gloniaceae</taxon>
        <taxon>Glonium</taxon>
    </lineage>
</organism>
<dbReference type="InterPro" id="IPR009071">
    <property type="entry name" value="HMG_box_dom"/>
</dbReference>
<feature type="region of interest" description="Disordered" evidence="5">
    <location>
        <begin position="175"/>
        <end position="194"/>
    </location>
</feature>
<dbReference type="CDD" id="cd01389">
    <property type="entry name" value="HMG-box_ROX1-like"/>
    <property type="match status" value="1"/>
</dbReference>
<dbReference type="EMBL" id="KV748897">
    <property type="protein sequence ID" value="OCL12273.1"/>
    <property type="molecule type" value="Genomic_DNA"/>
</dbReference>
<evidence type="ECO:0000313" key="7">
    <source>
        <dbReference type="EMBL" id="OCL12273.1"/>
    </source>
</evidence>
<dbReference type="GO" id="GO:0005634">
    <property type="term" value="C:nucleus"/>
    <property type="evidence" value="ECO:0007669"/>
    <property type="project" value="UniProtKB-UniRule"/>
</dbReference>
<dbReference type="SUPFAM" id="SSF47095">
    <property type="entry name" value="HMG-box"/>
    <property type="match status" value="1"/>
</dbReference>
<dbReference type="FunFam" id="1.10.30.10:FF:000041">
    <property type="entry name" value="HMG box family protein"/>
    <property type="match status" value="1"/>
</dbReference>
<gene>
    <name evidence="7" type="ORF">AOQ84DRAFT_444166</name>
</gene>
<keyword evidence="4" id="KW-0539">Nucleus</keyword>
<evidence type="ECO:0000256" key="1">
    <source>
        <dbReference type="ARBA" id="ARBA00023015"/>
    </source>
</evidence>
<evidence type="ECO:0000256" key="4">
    <source>
        <dbReference type="PROSITE-ProRule" id="PRU00267"/>
    </source>
</evidence>
<feature type="DNA-binding region" description="HMG box" evidence="4">
    <location>
        <begin position="114"/>
        <end position="182"/>
    </location>
</feature>
<dbReference type="OrthoDB" id="6247875at2759"/>
<dbReference type="PROSITE" id="PS50118">
    <property type="entry name" value="HMG_BOX_2"/>
    <property type="match status" value="1"/>
</dbReference>
<dbReference type="PANTHER" id="PTHR10270">
    <property type="entry name" value="SOX TRANSCRIPTION FACTOR"/>
    <property type="match status" value="1"/>
</dbReference>
<reference evidence="7 8" key="1">
    <citation type="journal article" date="2016" name="Nat. Commun.">
        <title>Ectomycorrhizal ecology is imprinted in the genome of the dominant symbiotic fungus Cenococcum geophilum.</title>
        <authorList>
            <consortium name="DOE Joint Genome Institute"/>
            <person name="Peter M."/>
            <person name="Kohler A."/>
            <person name="Ohm R.A."/>
            <person name="Kuo A."/>
            <person name="Krutzmann J."/>
            <person name="Morin E."/>
            <person name="Arend M."/>
            <person name="Barry K.W."/>
            <person name="Binder M."/>
            <person name="Choi C."/>
            <person name="Clum A."/>
            <person name="Copeland A."/>
            <person name="Grisel N."/>
            <person name="Haridas S."/>
            <person name="Kipfer T."/>
            <person name="LaButti K."/>
            <person name="Lindquist E."/>
            <person name="Lipzen A."/>
            <person name="Maire R."/>
            <person name="Meier B."/>
            <person name="Mihaltcheva S."/>
            <person name="Molinier V."/>
            <person name="Murat C."/>
            <person name="Poggeler S."/>
            <person name="Quandt C.A."/>
            <person name="Sperisen C."/>
            <person name="Tritt A."/>
            <person name="Tisserant E."/>
            <person name="Crous P.W."/>
            <person name="Henrissat B."/>
            <person name="Nehls U."/>
            <person name="Egli S."/>
            <person name="Spatafora J.W."/>
            <person name="Grigoriev I.V."/>
            <person name="Martin F.M."/>
        </authorList>
    </citation>
    <scope>NUCLEOTIDE SEQUENCE [LARGE SCALE GENOMIC DNA]</scope>
    <source>
        <strain evidence="7 8">CBS 207.34</strain>
    </source>
</reference>
<dbReference type="InterPro" id="IPR036910">
    <property type="entry name" value="HMG_box_dom_sf"/>
</dbReference>
<proteinExistence type="predicted"/>
<evidence type="ECO:0000259" key="6">
    <source>
        <dbReference type="PROSITE" id="PS50118"/>
    </source>
</evidence>
<dbReference type="GO" id="GO:0000978">
    <property type="term" value="F:RNA polymerase II cis-regulatory region sequence-specific DNA binding"/>
    <property type="evidence" value="ECO:0007669"/>
    <property type="project" value="TreeGrafter"/>
</dbReference>
<dbReference type="PANTHER" id="PTHR10270:SF161">
    <property type="entry name" value="SEX-DETERMINING REGION Y PROTEIN"/>
    <property type="match status" value="1"/>
</dbReference>
<dbReference type="SMART" id="SM00398">
    <property type="entry name" value="HMG"/>
    <property type="match status" value="1"/>
</dbReference>
<sequence>MSSFMTSLEPDHEKYVQRAWQDALSQLAQKHGQILLPGNIIEAIGDQGLQLIAERYCDLVHATVSIYKVPDIDIYQLVPNTIETSISSPPQHMNGNDSGTAAITATSEPERITVPRPSNCWILYRVHRHKQLKAADPNISNEEVSRIAGEEWRDGTKAFKDVWRVKAKELKLQHAQTHPDYKYTPRKPGQKKRRQRKIAARAVQSAANAPVSDEIPAEVFDYDLSQAPANYLDIEKSADGSSVQYALFPGHHDVSCLKSMADRHNAQNGLEHSTTLPSVETSPLEIASFDHHALSNEMLMGMVRDSNDVIDLNKNITLSQIRYADQPIPSFQPNPSAEAGLMQPLQQDLGLNYGVQYSDRISAQAAPANSAGNEDLLTEEEIAALTNTAPFDPSVDSDFDHFFNFLNDN</sequence>
<dbReference type="InterPro" id="IPR050140">
    <property type="entry name" value="SRY-related_HMG-box_TF-like"/>
</dbReference>
<protein>
    <recommendedName>
        <fullName evidence="6">HMG box domain-containing protein</fullName>
    </recommendedName>
</protein>
<evidence type="ECO:0000256" key="3">
    <source>
        <dbReference type="ARBA" id="ARBA00023163"/>
    </source>
</evidence>
<dbReference type="Proteomes" id="UP000250140">
    <property type="component" value="Unassembled WGS sequence"/>
</dbReference>
<dbReference type="Gene3D" id="1.10.30.10">
    <property type="entry name" value="High mobility group box domain"/>
    <property type="match status" value="1"/>
</dbReference>
<dbReference type="GO" id="GO:0000122">
    <property type="term" value="P:negative regulation of transcription by RNA polymerase II"/>
    <property type="evidence" value="ECO:0007669"/>
    <property type="project" value="TreeGrafter"/>
</dbReference>
<feature type="compositionally biased region" description="Basic residues" evidence="5">
    <location>
        <begin position="184"/>
        <end position="194"/>
    </location>
</feature>
<keyword evidence="8" id="KW-1185">Reference proteome</keyword>
<evidence type="ECO:0000256" key="2">
    <source>
        <dbReference type="ARBA" id="ARBA00023125"/>
    </source>
</evidence>
<dbReference type="AlphaFoldDB" id="A0A8E2JWN7"/>
<name>A0A8E2JWN7_9PEZI</name>
<dbReference type="GO" id="GO:0030154">
    <property type="term" value="P:cell differentiation"/>
    <property type="evidence" value="ECO:0007669"/>
    <property type="project" value="TreeGrafter"/>
</dbReference>
<feature type="domain" description="HMG box" evidence="6">
    <location>
        <begin position="114"/>
        <end position="182"/>
    </location>
</feature>
<dbReference type="Pfam" id="PF00505">
    <property type="entry name" value="HMG_box"/>
    <property type="match status" value="1"/>
</dbReference>
<evidence type="ECO:0000313" key="8">
    <source>
        <dbReference type="Proteomes" id="UP000250140"/>
    </source>
</evidence>
<accession>A0A8E2JWN7</accession>
<evidence type="ECO:0000256" key="5">
    <source>
        <dbReference type="SAM" id="MobiDB-lite"/>
    </source>
</evidence>
<keyword evidence="2 4" id="KW-0238">DNA-binding</keyword>